<protein>
    <submittedName>
        <fullName evidence="2">Uncharacterized protein</fullName>
    </submittedName>
</protein>
<proteinExistence type="predicted"/>
<evidence type="ECO:0000313" key="3">
    <source>
        <dbReference type="Proteomes" id="UP000015354"/>
    </source>
</evidence>
<dbReference type="Proteomes" id="UP000015354">
    <property type="component" value="Unassembled WGS sequence"/>
</dbReference>
<dbReference type="AlphaFoldDB" id="S9TMY9"/>
<feature type="region of interest" description="Disordered" evidence="1">
    <location>
        <begin position="87"/>
        <end position="121"/>
    </location>
</feature>
<keyword evidence="3" id="KW-1185">Reference proteome</keyword>
<accession>S9TMY9</accession>
<organism evidence="2 3">
    <name type="scientific">Strigomonas culicis</name>
    <dbReference type="NCBI Taxonomy" id="28005"/>
    <lineage>
        <taxon>Eukaryota</taxon>
        <taxon>Discoba</taxon>
        <taxon>Euglenozoa</taxon>
        <taxon>Kinetoplastea</taxon>
        <taxon>Metakinetoplastina</taxon>
        <taxon>Trypanosomatida</taxon>
        <taxon>Trypanosomatidae</taxon>
        <taxon>Strigomonadinae</taxon>
        <taxon>Strigomonas</taxon>
    </lineage>
</organism>
<evidence type="ECO:0000313" key="2">
    <source>
        <dbReference type="EMBL" id="EPY17748.1"/>
    </source>
</evidence>
<reference evidence="2 3" key="1">
    <citation type="journal article" date="2013" name="PLoS ONE">
        <title>Predicting the Proteins of Angomonas deanei, Strigomonas culicis and Their Respective Endosymbionts Reveals New Aspects of the Trypanosomatidae Family.</title>
        <authorList>
            <person name="Motta M.C."/>
            <person name="Martins A.C."/>
            <person name="de Souza S.S."/>
            <person name="Catta-Preta C.M."/>
            <person name="Silva R."/>
            <person name="Klein C.C."/>
            <person name="de Almeida L.G."/>
            <person name="de Lima Cunha O."/>
            <person name="Ciapina L.P."/>
            <person name="Brocchi M."/>
            <person name="Colabardini A.C."/>
            <person name="de Araujo Lima B."/>
            <person name="Machado C.R."/>
            <person name="de Almeida Soares C.M."/>
            <person name="Probst C.M."/>
            <person name="de Menezes C.B."/>
            <person name="Thompson C.E."/>
            <person name="Bartholomeu D.C."/>
            <person name="Gradia D.F."/>
            <person name="Pavoni D.P."/>
            <person name="Grisard E.C."/>
            <person name="Fantinatti-Garboggini F."/>
            <person name="Marchini F.K."/>
            <person name="Rodrigues-Luiz G.F."/>
            <person name="Wagner G."/>
            <person name="Goldman G.H."/>
            <person name="Fietto J.L."/>
            <person name="Elias M.C."/>
            <person name="Goldman M.H."/>
            <person name="Sagot M.F."/>
            <person name="Pereira M."/>
            <person name="Stoco P.H."/>
            <person name="de Mendonca-Neto R.P."/>
            <person name="Teixeira S.M."/>
            <person name="Maciel T.E."/>
            <person name="de Oliveira Mendes T.A."/>
            <person name="Urmenyi T.P."/>
            <person name="de Souza W."/>
            <person name="Schenkman S."/>
            <person name="de Vasconcelos A.T."/>
        </authorList>
    </citation>
    <scope>NUCLEOTIDE SEQUENCE [LARGE SCALE GENOMIC DNA]</scope>
</reference>
<name>S9TMY9_9TRYP</name>
<evidence type="ECO:0000256" key="1">
    <source>
        <dbReference type="SAM" id="MobiDB-lite"/>
    </source>
</evidence>
<comment type="caution">
    <text evidence="2">The sequence shown here is derived from an EMBL/GenBank/DDBJ whole genome shotgun (WGS) entry which is preliminary data.</text>
</comment>
<dbReference type="EMBL" id="ATMH01010325">
    <property type="protein sequence ID" value="EPY17748.1"/>
    <property type="molecule type" value="Genomic_DNA"/>
</dbReference>
<sequence>MLAAGDAAPPTTQTDGCMPQTVLCHTDSYYRGHHAAPRQAAGTAGGGAARLEGKEEEGVCTYAAYSAYRDSLLRNNVLLLHAHLAPSGGREAGRPQEGPSPRQARGPAKAAPHPKGKKTGQTVLFSVFPPKKYLLKNTKWYKKPLVLAEEMRYGLLIKYT</sequence>
<dbReference type="OrthoDB" id="265729at2759"/>
<gene>
    <name evidence="2" type="ORF">STCU_10440</name>
</gene>